<gene>
    <name evidence="2" type="ORF">NYZ96_19400</name>
</gene>
<feature type="region of interest" description="Disordered" evidence="1">
    <location>
        <begin position="1"/>
        <end position="64"/>
    </location>
</feature>
<evidence type="ECO:0000256" key="1">
    <source>
        <dbReference type="SAM" id="MobiDB-lite"/>
    </source>
</evidence>
<evidence type="ECO:0000313" key="2">
    <source>
        <dbReference type="EMBL" id="UWX73717.1"/>
    </source>
</evidence>
<name>A0AB38U1B5_BURGA</name>
<evidence type="ECO:0000313" key="3">
    <source>
        <dbReference type="Proteomes" id="UP001059745"/>
    </source>
</evidence>
<reference evidence="2" key="1">
    <citation type="submission" date="2022-09" db="EMBL/GenBank/DDBJ databases">
        <title>Genomic of Burkholderia gladioli.</title>
        <authorList>
            <person name="Wu H."/>
        </authorList>
    </citation>
    <scope>NUCLEOTIDE SEQUENCE</scope>
    <source>
        <strain evidence="2">ZN-S4</strain>
    </source>
</reference>
<dbReference type="Proteomes" id="UP001059745">
    <property type="component" value="Chromosome 2"/>
</dbReference>
<feature type="compositionally biased region" description="Acidic residues" evidence="1">
    <location>
        <begin position="12"/>
        <end position="24"/>
    </location>
</feature>
<sequence length="64" mass="7014">MSPTQIPPMPDPDVEDLPEQDDLPETPPEPLRDPERVPPLPVNAARRTLPGRPADRGPHGARHA</sequence>
<dbReference type="RefSeq" id="WP_103692579.1">
    <property type="nucleotide sequence ID" value="NZ_CADEVX010000004.1"/>
</dbReference>
<organism evidence="2 3">
    <name type="scientific">Burkholderia gladioli</name>
    <name type="common">Pseudomonas marginata</name>
    <name type="synonym">Phytomonas marginata</name>
    <dbReference type="NCBI Taxonomy" id="28095"/>
    <lineage>
        <taxon>Bacteria</taxon>
        <taxon>Pseudomonadati</taxon>
        <taxon>Pseudomonadota</taxon>
        <taxon>Betaproteobacteria</taxon>
        <taxon>Burkholderiales</taxon>
        <taxon>Burkholderiaceae</taxon>
        <taxon>Burkholderia</taxon>
    </lineage>
</organism>
<dbReference type="EMBL" id="CP104215">
    <property type="protein sequence ID" value="UWX73717.1"/>
    <property type="molecule type" value="Genomic_DNA"/>
</dbReference>
<protein>
    <submittedName>
        <fullName evidence="2">Uncharacterized protein</fullName>
    </submittedName>
</protein>
<dbReference type="AlphaFoldDB" id="A0AB38U1B5"/>
<proteinExistence type="predicted"/>
<accession>A0AB38U1B5</accession>
<feature type="compositionally biased region" description="Pro residues" evidence="1">
    <location>
        <begin position="1"/>
        <end position="11"/>
    </location>
</feature>